<keyword evidence="2" id="KW-1185">Reference proteome</keyword>
<dbReference type="HOGENOM" id="CLU_1533186_0_0_1"/>
<protein>
    <submittedName>
        <fullName evidence="1">Uncharacterized protein</fullName>
    </submittedName>
</protein>
<dbReference type="AlphaFoldDB" id="A0A0C9YSJ6"/>
<dbReference type="Proteomes" id="UP000054018">
    <property type="component" value="Unassembled WGS sequence"/>
</dbReference>
<sequence length="177" mass="19588">MPPMTRGMARKGIRHYAPYNLCSPGPDQTLLDLSTPPFTPRTPVRLRNAVGARGIVPPPPHIHTAEGNPAANGNEFIYPDIRKAIRDGVPPVLCIYHLSFVPSILNPDAVGEEQKKILQALEANEIISQERLVHIFILAIEMVGQHTVEYIEECVEIAIGTLANEIEKYGFSMIDED</sequence>
<dbReference type="EMBL" id="KN833780">
    <property type="protein sequence ID" value="KIK19666.1"/>
    <property type="molecule type" value="Genomic_DNA"/>
</dbReference>
<gene>
    <name evidence="1" type="ORF">PISMIDRAFT_24331</name>
</gene>
<reference evidence="2" key="2">
    <citation type="submission" date="2015-01" db="EMBL/GenBank/DDBJ databases">
        <title>Evolutionary Origins and Diversification of the Mycorrhizal Mutualists.</title>
        <authorList>
            <consortium name="DOE Joint Genome Institute"/>
            <consortium name="Mycorrhizal Genomics Consortium"/>
            <person name="Kohler A."/>
            <person name="Kuo A."/>
            <person name="Nagy L.G."/>
            <person name="Floudas D."/>
            <person name="Copeland A."/>
            <person name="Barry K.W."/>
            <person name="Cichocki N."/>
            <person name="Veneault-Fourrey C."/>
            <person name="LaButti K."/>
            <person name="Lindquist E.A."/>
            <person name="Lipzen A."/>
            <person name="Lundell T."/>
            <person name="Morin E."/>
            <person name="Murat C."/>
            <person name="Riley R."/>
            <person name="Ohm R."/>
            <person name="Sun H."/>
            <person name="Tunlid A."/>
            <person name="Henrissat B."/>
            <person name="Grigoriev I.V."/>
            <person name="Hibbett D.S."/>
            <person name="Martin F."/>
        </authorList>
    </citation>
    <scope>NUCLEOTIDE SEQUENCE [LARGE SCALE GENOMIC DNA]</scope>
    <source>
        <strain evidence="2">441</strain>
    </source>
</reference>
<name>A0A0C9YSJ6_9AGAM</name>
<reference evidence="1 2" key="1">
    <citation type="submission" date="2014-04" db="EMBL/GenBank/DDBJ databases">
        <authorList>
            <consortium name="DOE Joint Genome Institute"/>
            <person name="Kuo A."/>
            <person name="Kohler A."/>
            <person name="Costa M.D."/>
            <person name="Nagy L.G."/>
            <person name="Floudas D."/>
            <person name="Copeland A."/>
            <person name="Barry K.W."/>
            <person name="Cichocki N."/>
            <person name="Veneault-Fourrey C."/>
            <person name="LaButti K."/>
            <person name="Lindquist E.A."/>
            <person name="Lipzen A."/>
            <person name="Lundell T."/>
            <person name="Morin E."/>
            <person name="Murat C."/>
            <person name="Sun H."/>
            <person name="Tunlid A."/>
            <person name="Henrissat B."/>
            <person name="Grigoriev I.V."/>
            <person name="Hibbett D.S."/>
            <person name="Martin F."/>
            <person name="Nordberg H.P."/>
            <person name="Cantor M.N."/>
            <person name="Hua S.X."/>
        </authorList>
    </citation>
    <scope>NUCLEOTIDE SEQUENCE [LARGE SCALE GENOMIC DNA]</scope>
    <source>
        <strain evidence="1 2">441</strain>
    </source>
</reference>
<accession>A0A0C9YSJ6</accession>
<dbReference type="OrthoDB" id="2681421at2759"/>
<organism evidence="1 2">
    <name type="scientific">Pisolithus microcarpus 441</name>
    <dbReference type="NCBI Taxonomy" id="765257"/>
    <lineage>
        <taxon>Eukaryota</taxon>
        <taxon>Fungi</taxon>
        <taxon>Dikarya</taxon>
        <taxon>Basidiomycota</taxon>
        <taxon>Agaricomycotina</taxon>
        <taxon>Agaricomycetes</taxon>
        <taxon>Agaricomycetidae</taxon>
        <taxon>Boletales</taxon>
        <taxon>Sclerodermatineae</taxon>
        <taxon>Pisolithaceae</taxon>
        <taxon>Pisolithus</taxon>
    </lineage>
</organism>
<proteinExistence type="predicted"/>
<evidence type="ECO:0000313" key="1">
    <source>
        <dbReference type="EMBL" id="KIK19666.1"/>
    </source>
</evidence>
<evidence type="ECO:0000313" key="2">
    <source>
        <dbReference type="Proteomes" id="UP000054018"/>
    </source>
</evidence>